<keyword evidence="4" id="KW-0418">Kinase</keyword>
<dbReference type="Gramene" id="AUR62019529-RA">
    <property type="protein sequence ID" value="AUR62019529-RA:cds"/>
    <property type="gene ID" value="AUR62019529"/>
</dbReference>
<keyword evidence="6" id="KW-1015">Disulfide bond</keyword>
<dbReference type="GO" id="GO:0004674">
    <property type="term" value="F:protein serine/threonine kinase activity"/>
    <property type="evidence" value="ECO:0007669"/>
    <property type="project" value="TreeGrafter"/>
</dbReference>
<keyword evidence="3" id="KW-0547">Nucleotide-binding</keyword>
<dbReference type="CDD" id="cd14066">
    <property type="entry name" value="STKc_IRAK"/>
    <property type="match status" value="1"/>
</dbReference>
<comment type="catalytic activity">
    <reaction evidence="8">
        <text>L-seryl-[protein] + ATP = O-phospho-L-seryl-[protein] + ADP + H(+)</text>
        <dbReference type="Rhea" id="RHEA:17989"/>
        <dbReference type="Rhea" id="RHEA-COMP:9863"/>
        <dbReference type="Rhea" id="RHEA-COMP:11604"/>
        <dbReference type="ChEBI" id="CHEBI:15378"/>
        <dbReference type="ChEBI" id="CHEBI:29999"/>
        <dbReference type="ChEBI" id="CHEBI:30616"/>
        <dbReference type="ChEBI" id="CHEBI:83421"/>
        <dbReference type="ChEBI" id="CHEBI:456216"/>
    </reaction>
</comment>
<organism evidence="12 13">
    <name type="scientific">Chenopodium quinoa</name>
    <name type="common">Quinoa</name>
    <dbReference type="NCBI Taxonomy" id="63459"/>
    <lineage>
        <taxon>Eukaryota</taxon>
        <taxon>Viridiplantae</taxon>
        <taxon>Streptophyta</taxon>
        <taxon>Embryophyta</taxon>
        <taxon>Tracheophyta</taxon>
        <taxon>Spermatophyta</taxon>
        <taxon>Magnoliopsida</taxon>
        <taxon>eudicotyledons</taxon>
        <taxon>Gunneridae</taxon>
        <taxon>Pentapetalae</taxon>
        <taxon>Caryophyllales</taxon>
        <taxon>Chenopodiaceae</taxon>
        <taxon>Chenopodioideae</taxon>
        <taxon>Atripliceae</taxon>
        <taxon>Chenopodium</taxon>
    </lineage>
</organism>
<dbReference type="InterPro" id="IPR045274">
    <property type="entry name" value="WAK-like"/>
</dbReference>
<protein>
    <recommendedName>
        <fullName evidence="11">Protein kinase domain-containing protein</fullName>
    </recommendedName>
</protein>
<accession>A0A803LVM8</accession>
<evidence type="ECO:0000256" key="7">
    <source>
        <dbReference type="ARBA" id="ARBA00023180"/>
    </source>
</evidence>
<evidence type="ECO:0000256" key="1">
    <source>
        <dbReference type="ARBA" id="ARBA00004479"/>
    </source>
</evidence>
<evidence type="ECO:0000313" key="13">
    <source>
        <dbReference type="Proteomes" id="UP000596660"/>
    </source>
</evidence>
<dbReference type="InterPro" id="IPR008271">
    <property type="entry name" value="Ser/Thr_kinase_AS"/>
</dbReference>
<name>A0A803LVM8_CHEQI</name>
<dbReference type="InterPro" id="IPR011009">
    <property type="entry name" value="Kinase-like_dom_sf"/>
</dbReference>
<keyword evidence="4" id="KW-0808">Transferase</keyword>
<dbReference type="Proteomes" id="UP000596660">
    <property type="component" value="Unplaced"/>
</dbReference>
<dbReference type="InterPro" id="IPR000719">
    <property type="entry name" value="Prot_kinase_dom"/>
</dbReference>
<dbReference type="GO" id="GO:0030247">
    <property type="term" value="F:polysaccharide binding"/>
    <property type="evidence" value="ECO:0007669"/>
    <property type="project" value="InterPro"/>
</dbReference>
<feature type="signal peptide" evidence="10">
    <location>
        <begin position="1"/>
        <end position="19"/>
    </location>
</feature>
<feature type="chain" id="PRO_5031124984" description="Protein kinase domain-containing protein" evidence="10">
    <location>
        <begin position="20"/>
        <end position="709"/>
    </location>
</feature>
<keyword evidence="13" id="KW-1185">Reference proteome</keyword>
<evidence type="ECO:0000256" key="6">
    <source>
        <dbReference type="ARBA" id="ARBA00023157"/>
    </source>
</evidence>
<evidence type="ECO:0000259" key="11">
    <source>
        <dbReference type="PROSITE" id="PS50011"/>
    </source>
</evidence>
<keyword evidence="2 10" id="KW-0732">Signal</keyword>
<feature type="domain" description="Protein kinase" evidence="11">
    <location>
        <begin position="370"/>
        <end position="649"/>
    </location>
</feature>
<comment type="catalytic activity">
    <reaction evidence="9">
        <text>L-threonyl-[protein] + ATP = O-phospho-L-threonyl-[protein] + ADP + H(+)</text>
        <dbReference type="Rhea" id="RHEA:46608"/>
        <dbReference type="Rhea" id="RHEA-COMP:11060"/>
        <dbReference type="Rhea" id="RHEA-COMP:11605"/>
        <dbReference type="ChEBI" id="CHEBI:15378"/>
        <dbReference type="ChEBI" id="CHEBI:30013"/>
        <dbReference type="ChEBI" id="CHEBI:30616"/>
        <dbReference type="ChEBI" id="CHEBI:61977"/>
        <dbReference type="ChEBI" id="CHEBI:456216"/>
    </reaction>
</comment>
<evidence type="ECO:0000256" key="2">
    <source>
        <dbReference type="ARBA" id="ARBA00022729"/>
    </source>
</evidence>
<dbReference type="PROSITE" id="PS00108">
    <property type="entry name" value="PROTEIN_KINASE_ST"/>
    <property type="match status" value="1"/>
</dbReference>
<evidence type="ECO:0000256" key="10">
    <source>
        <dbReference type="SAM" id="SignalP"/>
    </source>
</evidence>
<dbReference type="GO" id="GO:0007166">
    <property type="term" value="P:cell surface receptor signaling pathway"/>
    <property type="evidence" value="ECO:0007669"/>
    <property type="project" value="InterPro"/>
</dbReference>
<proteinExistence type="predicted"/>
<dbReference type="GO" id="GO:0005886">
    <property type="term" value="C:plasma membrane"/>
    <property type="evidence" value="ECO:0007669"/>
    <property type="project" value="TreeGrafter"/>
</dbReference>
<dbReference type="Pfam" id="PF07714">
    <property type="entry name" value="PK_Tyr_Ser-Thr"/>
    <property type="match status" value="1"/>
</dbReference>
<dbReference type="GO" id="GO:0005524">
    <property type="term" value="F:ATP binding"/>
    <property type="evidence" value="ECO:0007669"/>
    <property type="project" value="UniProtKB-KW"/>
</dbReference>
<dbReference type="FunFam" id="1.10.510.10:FF:000084">
    <property type="entry name" value="Wall-associated receptor kinase 2"/>
    <property type="match status" value="1"/>
</dbReference>
<evidence type="ECO:0000256" key="8">
    <source>
        <dbReference type="ARBA" id="ARBA00047558"/>
    </source>
</evidence>
<sequence length="709" mass="79237">MLAVRAFCFLFPLVWLSLATPIAKPGCQPSCGNISIPYPYGIGSSKDGDACFLNEFYNISCVETADHPPKAFLKGKNIEILNISINGQILVKSFVATAFYKKGQVVNSTSVEDEADISSYPMVYSYTENKLITIGCDDYAVLGRVSASESALTGGCIAGCEDLSVVVNGSCSGVGCCQTSIPIALFKYNLMLGSLKNHTTVDKRNPYGYAFIGKPSKFNFTVADLGDPDFAKRTRDTVPVVIDWFVRYDTFSSAYPTVSYNDFTNHINIKCHDYKPCHGGCGQQCSCLPGYQGNPYLRPGCTVLGLLLLPPVGWWLYFMNKKRKVVKQKAKNFKKNGGLLMRRRMSSDERLMERAYFFTIDELETATDHFNESRILGRGGQGIVYKGMLGEGRLVAVKKSTTLNESQQEDFINEVVIMSQVIHRSIVRLLGFCLDSEVPILVYEFIPNGTLFNNLHHLYEEFPITWTMRLQIASDLARALLYLHSFSYVPILHRDIKSSNILLDDKYRAKLSDFGLSKNVALDQTHVSTDVKGTFGYLDPEFFETSQYTEKSDVYSFGVVLVELLTGQKAIRAMCEQERSLVSWFLSHMKNSQLLVIVDPQLLKESSKEEVYTIADLAIQCLNKKGKRRPAMKEVLLVLETAESRHIKLAQTDEVQTSSILEQVLTAGITCKSNDENVVASSTSSMETPYFRSAEVSFLSDTRRCSDIE</sequence>
<dbReference type="SMART" id="SM00220">
    <property type="entry name" value="S_TKc"/>
    <property type="match status" value="1"/>
</dbReference>
<evidence type="ECO:0000256" key="9">
    <source>
        <dbReference type="ARBA" id="ARBA00047951"/>
    </source>
</evidence>
<dbReference type="Pfam" id="PF13947">
    <property type="entry name" value="GUB_WAK_bind"/>
    <property type="match status" value="1"/>
</dbReference>
<comment type="subcellular location">
    <subcellularLocation>
        <location evidence="1">Membrane</location>
        <topology evidence="1">Single-pass type I membrane protein</topology>
    </subcellularLocation>
</comment>
<dbReference type="EnsemblPlants" id="AUR62019529-RA">
    <property type="protein sequence ID" value="AUR62019529-RA:cds"/>
    <property type="gene ID" value="AUR62019529"/>
</dbReference>
<evidence type="ECO:0000256" key="3">
    <source>
        <dbReference type="ARBA" id="ARBA00022741"/>
    </source>
</evidence>
<dbReference type="AlphaFoldDB" id="A0A803LVM8"/>
<keyword evidence="5" id="KW-0067">ATP-binding</keyword>
<evidence type="ECO:0000313" key="12">
    <source>
        <dbReference type="EnsemblPlants" id="AUR62019529-RA:cds"/>
    </source>
</evidence>
<dbReference type="PANTHER" id="PTHR27005:SF521">
    <property type="entry name" value="WALL-ASSOCIATED RECEPTOR KINASE-LIKE 6"/>
    <property type="match status" value="1"/>
</dbReference>
<dbReference type="FunFam" id="3.30.200.20:FF:000015">
    <property type="entry name" value="Somatic embryogenesis receptor kinase 1"/>
    <property type="match status" value="1"/>
</dbReference>
<keyword evidence="7" id="KW-0325">Glycoprotein</keyword>
<reference evidence="12" key="1">
    <citation type="journal article" date="2017" name="Nature">
        <title>The genome of Chenopodium quinoa.</title>
        <authorList>
            <person name="Jarvis D.E."/>
            <person name="Ho Y.S."/>
            <person name="Lightfoot D.J."/>
            <person name="Schmoeckel S.M."/>
            <person name="Li B."/>
            <person name="Borm T.J.A."/>
            <person name="Ohyanagi H."/>
            <person name="Mineta K."/>
            <person name="Michell C.T."/>
            <person name="Saber N."/>
            <person name="Kharbatia N.M."/>
            <person name="Rupper R.R."/>
            <person name="Sharp A.R."/>
            <person name="Dally N."/>
            <person name="Boughton B.A."/>
            <person name="Woo Y.H."/>
            <person name="Gao G."/>
            <person name="Schijlen E.G.W.M."/>
            <person name="Guo X."/>
            <person name="Momin A.A."/>
            <person name="Negrao S."/>
            <person name="Al-Babili S."/>
            <person name="Gehring C."/>
            <person name="Roessner U."/>
            <person name="Jung C."/>
            <person name="Murphy K."/>
            <person name="Arold S.T."/>
            <person name="Gojobori T."/>
            <person name="van der Linden C.G."/>
            <person name="van Loo E.N."/>
            <person name="Jellen E.N."/>
            <person name="Maughan P.J."/>
            <person name="Tester M."/>
        </authorList>
    </citation>
    <scope>NUCLEOTIDE SEQUENCE [LARGE SCALE GENOMIC DNA]</scope>
    <source>
        <strain evidence="12">cv. PI 614886</strain>
    </source>
</reference>
<dbReference type="InterPro" id="IPR025287">
    <property type="entry name" value="WAK_GUB"/>
</dbReference>
<dbReference type="PROSITE" id="PS50011">
    <property type="entry name" value="PROTEIN_KINASE_DOM"/>
    <property type="match status" value="1"/>
</dbReference>
<reference evidence="12" key="2">
    <citation type="submission" date="2021-03" db="UniProtKB">
        <authorList>
            <consortium name="EnsemblPlants"/>
        </authorList>
    </citation>
    <scope>IDENTIFICATION</scope>
</reference>
<evidence type="ECO:0000256" key="4">
    <source>
        <dbReference type="ARBA" id="ARBA00022777"/>
    </source>
</evidence>
<dbReference type="PANTHER" id="PTHR27005">
    <property type="entry name" value="WALL-ASSOCIATED RECEPTOR KINASE-LIKE 21"/>
    <property type="match status" value="1"/>
</dbReference>
<dbReference type="Gene3D" id="1.10.510.10">
    <property type="entry name" value="Transferase(Phosphotransferase) domain 1"/>
    <property type="match status" value="1"/>
</dbReference>
<evidence type="ECO:0000256" key="5">
    <source>
        <dbReference type="ARBA" id="ARBA00022840"/>
    </source>
</evidence>
<dbReference type="Gene3D" id="3.30.200.20">
    <property type="entry name" value="Phosphorylase Kinase, domain 1"/>
    <property type="match status" value="1"/>
</dbReference>
<dbReference type="InterPro" id="IPR001245">
    <property type="entry name" value="Ser-Thr/Tyr_kinase_cat_dom"/>
</dbReference>
<dbReference type="SUPFAM" id="SSF56112">
    <property type="entry name" value="Protein kinase-like (PK-like)"/>
    <property type="match status" value="1"/>
</dbReference>